<evidence type="ECO:0000256" key="10">
    <source>
        <dbReference type="RuleBase" id="RU004336"/>
    </source>
</evidence>
<dbReference type="EnsemblPlants" id="TraesCS5B02G329800.1">
    <property type="protein sequence ID" value="TraesCS5B02G329800.1"/>
    <property type="gene ID" value="TraesCS5B02G329800"/>
</dbReference>
<dbReference type="SMR" id="A0A3B6LRH9"/>
<dbReference type="SUPFAM" id="SSF51445">
    <property type="entry name" value="(Trans)glycosidases"/>
    <property type="match status" value="1"/>
</dbReference>
<dbReference type="GO" id="GO:0005886">
    <property type="term" value="C:plasma membrane"/>
    <property type="evidence" value="ECO:0000318"/>
    <property type="project" value="GO_Central"/>
</dbReference>
<keyword evidence="6" id="KW-0611">Plant defense</keyword>
<dbReference type="GO" id="GO:0005975">
    <property type="term" value="P:carbohydrate metabolic process"/>
    <property type="evidence" value="ECO:0007669"/>
    <property type="project" value="InterPro"/>
</dbReference>
<proteinExistence type="inferred from homology"/>
<dbReference type="EC" id="3.2.1.39" evidence="3"/>
<dbReference type="Gramene" id="TraesCS5B02G329800.1">
    <property type="protein sequence ID" value="TraesCS5B02G329800.1"/>
    <property type="gene ID" value="TraesCS5B02G329800"/>
</dbReference>
<dbReference type="GO" id="GO:0006952">
    <property type="term" value="P:defense response"/>
    <property type="evidence" value="ECO:0007669"/>
    <property type="project" value="UniProtKB-KW"/>
</dbReference>
<evidence type="ECO:0000256" key="5">
    <source>
        <dbReference type="ARBA" id="ARBA00022801"/>
    </source>
</evidence>
<evidence type="ECO:0000256" key="4">
    <source>
        <dbReference type="ARBA" id="ARBA00022729"/>
    </source>
</evidence>
<feature type="compositionally biased region" description="Basic and acidic residues" evidence="11">
    <location>
        <begin position="448"/>
        <end position="457"/>
    </location>
</feature>
<evidence type="ECO:0000313" key="14">
    <source>
        <dbReference type="Proteomes" id="UP000019116"/>
    </source>
</evidence>
<dbReference type="STRING" id="4565.A0A3B6LRH9"/>
<dbReference type="PANTHER" id="PTHR32227">
    <property type="entry name" value="GLUCAN ENDO-1,3-BETA-GLUCOSIDASE BG1-RELATED-RELATED"/>
    <property type="match status" value="1"/>
</dbReference>
<sequence length="490" mass="51677">MGTSRHHLLGLCPAGHPPVAHRLTMGPPPRHGFMLRAEVVICIFLVIAPFSMAIGVNYGTKGDNLPSPAKVAAFLVTRTNIDRVKLFDIKPDIIRAFAGTGISVMVTTSNGDIPGLATQNGADAWVATNIAPYYPATDISLIAVGNEIMDTADKNLIGNLVPAMQTLKAALVTAGYGKIRVSTPSSLGILVDAQPPSAARFRDVWDVAIFTPMLQFLRKTKSPLIVNTYPYFGYNGDTLPYALARPNPGVLDTGTGITYTSMLEAQLDSVYSAMKKLGFEDVEILVGETGWPTKAMDGQIGVSPAEAAEYNKYLIGAVTSGSGTLLMPKRKFETYIFALFNEDLKPGPVAERNFGMFQPDFTPMYDIGIMKDPVKTAPPMAATAHALEAAAPTEANGSNSAKASAPASSTGNKSSTTDEAEGSDAQSSTKSEQSEAAAKGGDGEEEISEKTKPKEESATPPAAGAASEATNFLFPIPCILAVALCLTVHV</sequence>
<name>A0A3B6LRH9_WHEAT</name>
<evidence type="ECO:0000256" key="7">
    <source>
        <dbReference type="ARBA" id="ARBA00023157"/>
    </source>
</evidence>
<dbReference type="FunFam" id="3.20.20.80:FF:000002">
    <property type="entry name" value="Glucan endo-1,3-beta-glucosidase 3"/>
    <property type="match status" value="1"/>
</dbReference>
<evidence type="ECO:0000256" key="12">
    <source>
        <dbReference type="SAM" id="Phobius"/>
    </source>
</evidence>
<keyword evidence="5 10" id="KW-0378">Hydrolase</keyword>
<evidence type="ECO:0000256" key="2">
    <source>
        <dbReference type="ARBA" id="ARBA00008773"/>
    </source>
</evidence>
<dbReference type="GO" id="GO:0042973">
    <property type="term" value="F:glucan endo-1,3-beta-D-glucosidase activity"/>
    <property type="evidence" value="ECO:0007669"/>
    <property type="project" value="UniProtKB-EC"/>
</dbReference>
<dbReference type="Gramene" id="TraesCS5B03G0830200.1">
    <property type="protein sequence ID" value="TraesCS5B03G0830200.1.CDS"/>
    <property type="gene ID" value="TraesCS5B03G0830200"/>
</dbReference>
<dbReference type="Proteomes" id="UP000019116">
    <property type="component" value="Chromosome 5B"/>
</dbReference>
<dbReference type="PROSITE" id="PS00587">
    <property type="entry name" value="GLYCOSYL_HYDROL_F17"/>
    <property type="match status" value="1"/>
</dbReference>
<evidence type="ECO:0000256" key="6">
    <source>
        <dbReference type="ARBA" id="ARBA00022821"/>
    </source>
</evidence>
<evidence type="ECO:0000256" key="3">
    <source>
        <dbReference type="ARBA" id="ARBA00012780"/>
    </source>
</evidence>
<dbReference type="OrthoDB" id="1938138at2759"/>
<keyword evidence="7" id="KW-1015">Disulfide bond</keyword>
<organism evidence="13">
    <name type="scientific">Triticum aestivum</name>
    <name type="common">Wheat</name>
    <dbReference type="NCBI Taxonomy" id="4565"/>
    <lineage>
        <taxon>Eukaryota</taxon>
        <taxon>Viridiplantae</taxon>
        <taxon>Streptophyta</taxon>
        <taxon>Embryophyta</taxon>
        <taxon>Tracheophyta</taxon>
        <taxon>Spermatophyta</taxon>
        <taxon>Magnoliopsida</taxon>
        <taxon>Liliopsida</taxon>
        <taxon>Poales</taxon>
        <taxon>Poaceae</taxon>
        <taxon>BOP clade</taxon>
        <taxon>Pooideae</taxon>
        <taxon>Triticodae</taxon>
        <taxon>Triticeae</taxon>
        <taxon>Triticinae</taxon>
        <taxon>Triticum</taxon>
    </lineage>
</organism>
<dbReference type="InterPro" id="IPR000490">
    <property type="entry name" value="Glyco_hydro_17"/>
</dbReference>
<keyword evidence="14" id="KW-1185">Reference proteome</keyword>
<keyword evidence="12" id="KW-0812">Transmembrane</keyword>
<keyword evidence="12" id="KW-0472">Membrane</keyword>
<evidence type="ECO:0000256" key="8">
    <source>
        <dbReference type="ARBA" id="ARBA00023295"/>
    </source>
</evidence>
<comment type="similarity">
    <text evidence="2 9">Belongs to the glycosyl hydrolase 17 family.</text>
</comment>
<reference evidence="13" key="1">
    <citation type="submission" date="2018-08" db="EMBL/GenBank/DDBJ databases">
        <authorList>
            <person name="Rossello M."/>
        </authorList>
    </citation>
    <scope>NUCLEOTIDE SEQUENCE [LARGE SCALE GENOMIC DNA]</scope>
    <source>
        <strain evidence="13">cv. Chinese Spring</strain>
    </source>
</reference>
<dbReference type="OMA" id="GIYDKYT"/>
<dbReference type="InterPro" id="IPR044965">
    <property type="entry name" value="Glyco_hydro_17_plant"/>
</dbReference>
<evidence type="ECO:0000313" key="13">
    <source>
        <dbReference type="EnsemblPlants" id="TraesCS5B02G329800.1"/>
    </source>
</evidence>
<feature type="compositionally biased region" description="Low complexity" evidence="11">
    <location>
        <begin position="390"/>
        <end position="409"/>
    </location>
</feature>
<keyword evidence="4" id="KW-0732">Signal</keyword>
<dbReference type="InterPro" id="IPR017853">
    <property type="entry name" value="GH"/>
</dbReference>
<dbReference type="Pfam" id="PF00332">
    <property type="entry name" value="Glyco_hydro_17"/>
    <property type="match status" value="1"/>
</dbReference>
<reference evidence="13" key="2">
    <citation type="submission" date="2018-10" db="UniProtKB">
        <authorList>
            <consortium name="EnsemblPlants"/>
        </authorList>
    </citation>
    <scope>IDENTIFICATION</scope>
</reference>
<comment type="catalytic activity">
    <reaction evidence="1">
        <text>Hydrolysis of (1-&gt;3)-beta-D-glucosidic linkages in (1-&gt;3)-beta-D-glucans.</text>
        <dbReference type="EC" id="3.2.1.39"/>
    </reaction>
</comment>
<feature type="transmembrane region" description="Helical" evidence="12">
    <location>
        <begin position="39"/>
        <end position="58"/>
    </location>
</feature>
<dbReference type="PaxDb" id="4565-Traes_5BL_D1CD7BB6B.1"/>
<evidence type="ECO:0000256" key="1">
    <source>
        <dbReference type="ARBA" id="ARBA00000382"/>
    </source>
</evidence>
<protein>
    <recommendedName>
        <fullName evidence="3">glucan endo-1,3-beta-D-glucosidase</fullName>
        <ecNumber evidence="3">3.2.1.39</ecNumber>
    </recommendedName>
</protein>
<evidence type="ECO:0000256" key="9">
    <source>
        <dbReference type="RuleBase" id="RU004335"/>
    </source>
</evidence>
<evidence type="ECO:0000256" key="11">
    <source>
        <dbReference type="SAM" id="MobiDB-lite"/>
    </source>
</evidence>
<keyword evidence="12" id="KW-1133">Transmembrane helix</keyword>
<dbReference type="AlphaFoldDB" id="A0A3B6LRH9"/>
<dbReference type="Gene3D" id="3.20.20.80">
    <property type="entry name" value="Glycosidases"/>
    <property type="match status" value="1"/>
</dbReference>
<keyword evidence="8 10" id="KW-0326">Glycosidase</keyword>
<accession>A0A3B6LRH9</accession>
<feature type="region of interest" description="Disordered" evidence="11">
    <location>
        <begin position="390"/>
        <end position="466"/>
    </location>
</feature>